<keyword evidence="3" id="KW-1185">Reference proteome</keyword>
<comment type="caution">
    <text evidence="2">The sequence shown here is derived from an EMBL/GenBank/DDBJ whole genome shotgun (WGS) entry which is preliminary data.</text>
</comment>
<evidence type="ECO:0000313" key="3">
    <source>
        <dbReference type="Proteomes" id="UP000031036"/>
    </source>
</evidence>
<protein>
    <submittedName>
        <fullName evidence="2">Uncharacterized protein</fullName>
    </submittedName>
</protein>
<dbReference type="Proteomes" id="UP000031036">
    <property type="component" value="Unassembled WGS sequence"/>
</dbReference>
<proteinExistence type="predicted"/>
<dbReference type="STRING" id="6265.A0A0B2VMW4"/>
<evidence type="ECO:0000313" key="2">
    <source>
        <dbReference type="EMBL" id="KHN82913.1"/>
    </source>
</evidence>
<reference evidence="2 3" key="1">
    <citation type="submission" date="2014-11" db="EMBL/GenBank/DDBJ databases">
        <title>Genetic blueprint of the zoonotic pathogen Toxocara canis.</title>
        <authorList>
            <person name="Zhu X.-Q."/>
            <person name="Korhonen P.K."/>
            <person name="Cai H."/>
            <person name="Young N.D."/>
            <person name="Nejsum P."/>
            <person name="von Samson-Himmelstjerna G."/>
            <person name="Boag P.R."/>
            <person name="Tan P."/>
            <person name="Li Q."/>
            <person name="Min J."/>
            <person name="Yang Y."/>
            <person name="Wang X."/>
            <person name="Fang X."/>
            <person name="Hall R.S."/>
            <person name="Hofmann A."/>
            <person name="Sternberg P.W."/>
            <person name="Jex A.R."/>
            <person name="Gasser R.B."/>
        </authorList>
    </citation>
    <scope>NUCLEOTIDE SEQUENCE [LARGE SCALE GENOMIC DNA]</scope>
    <source>
        <strain evidence="2">PN_DK_2014</strain>
    </source>
</reference>
<feature type="compositionally biased region" description="Basic and acidic residues" evidence="1">
    <location>
        <begin position="1"/>
        <end position="15"/>
    </location>
</feature>
<dbReference type="EMBL" id="JPKZ01001280">
    <property type="protein sequence ID" value="KHN82913.1"/>
    <property type="molecule type" value="Genomic_DNA"/>
</dbReference>
<name>A0A0B2VMW4_TOXCA</name>
<feature type="region of interest" description="Disordered" evidence="1">
    <location>
        <begin position="1"/>
        <end position="24"/>
    </location>
</feature>
<dbReference type="OrthoDB" id="15001at2759"/>
<evidence type="ECO:0000256" key="1">
    <source>
        <dbReference type="SAM" id="MobiDB-lite"/>
    </source>
</evidence>
<organism evidence="2 3">
    <name type="scientific">Toxocara canis</name>
    <name type="common">Canine roundworm</name>
    <dbReference type="NCBI Taxonomy" id="6265"/>
    <lineage>
        <taxon>Eukaryota</taxon>
        <taxon>Metazoa</taxon>
        <taxon>Ecdysozoa</taxon>
        <taxon>Nematoda</taxon>
        <taxon>Chromadorea</taxon>
        <taxon>Rhabditida</taxon>
        <taxon>Spirurina</taxon>
        <taxon>Ascaridomorpha</taxon>
        <taxon>Ascaridoidea</taxon>
        <taxon>Toxocaridae</taxon>
        <taxon>Toxocara</taxon>
    </lineage>
</organism>
<accession>A0A0B2VMW4</accession>
<sequence length="164" mass="18339">MPKFKPLHEHGREGDMSIGSGGKGCEEEMANILSMSKAGVDVLTESSNSTKWECDNGSPAVNVPAQRKDLEAPKRSNRQCIDHELLSDHSRMLRTVANVVDEQRMIRGSAHAEHLIKELYTASQINRGPPGFSNSSRVHWDLLLGRDETIEPADYLNFDYDAKY</sequence>
<gene>
    <name evidence="2" type="ORF">Tcan_14204</name>
</gene>
<dbReference type="AlphaFoldDB" id="A0A0B2VMW4"/>